<keyword evidence="2" id="KW-0378">Hydrolase</keyword>
<dbReference type="CDD" id="cd16143">
    <property type="entry name" value="ARS_like"/>
    <property type="match status" value="1"/>
</dbReference>
<comment type="similarity">
    <text evidence="1">Belongs to the sulfatase family.</text>
</comment>
<dbReference type="RefSeq" id="WP_208079696.1">
    <property type="nucleotide sequence ID" value="NZ_CP071869.1"/>
</dbReference>
<evidence type="ECO:0000256" key="2">
    <source>
        <dbReference type="ARBA" id="ARBA00022801"/>
    </source>
</evidence>
<dbReference type="EMBL" id="CP071869">
    <property type="protein sequence ID" value="QTE23694.1"/>
    <property type="molecule type" value="Genomic_DNA"/>
</dbReference>
<feature type="domain" description="Sulfatase N-terminal" evidence="4">
    <location>
        <begin position="37"/>
        <end position="404"/>
    </location>
</feature>
<dbReference type="InterPro" id="IPR017850">
    <property type="entry name" value="Alkaline_phosphatase_core_sf"/>
</dbReference>
<dbReference type="InterPro" id="IPR000917">
    <property type="entry name" value="Sulfatase_N"/>
</dbReference>
<organism evidence="5 6">
    <name type="scientific">Polaribacter cellanae</name>
    <dbReference type="NCBI Taxonomy" id="2818493"/>
    <lineage>
        <taxon>Bacteria</taxon>
        <taxon>Pseudomonadati</taxon>
        <taxon>Bacteroidota</taxon>
        <taxon>Flavobacteriia</taxon>
        <taxon>Flavobacteriales</taxon>
        <taxon>Flavobacteriaceae</taxon>
    </lineage>
</organism>
<feature type="signal peptide" evidence="3">
    <location>
        <begin position="1"/>
        <end position="22"/>
    </location>
</feature>
<evidence type="ECO:0000256" key="3">
    <source>
        <dbReference type="SAM" id="SignalP"/>
    </source>
</evidence>
<dbReference type="PROSITE" id="PS00149">
    <property type="entry name" value="SULFATASE_2"/>
    <property type="match status" value="1"/>
</dbReference>
<accession>A0A975CRR8</accession>
<dbReference type="PROSITE" id="PS00523">
    <property type="entry name" value="SULFATASE_1"/>
    <property type="match status" value="1"/>
</dbReference>
<evidence type="ECO:0000256" key="1">
    <source>
        <dbReference type="ARBA" id="ARBA00008779"/>
    </source>
</evidence>
<feature type="chain" id="PRO_5037767248" evidence="3">
    <location>
        <begin position="23"/>
        <end position="515"/>
    </location>
</feature>
<dbReference type="Proteomes" id="UP000663920">
    <property type="component" value="Chromosome"/>
</dbReference>
<dbReference type="SUPFAM" id="SSF53649">
    <property type="entry name" value="Alkaline phosphatase-like"/>
    <property type="match status" value="1"/>
</dbReference>
<dbReference type="KEGG" id="pcea:J3359_05300"/>
<name>A0A975CRR8_9FLAO</name>
<dbReference type="Gene3D" id="3.30.1120.10">
    <property type="match status" value="1"/>
</dbReference>
<dbReference type="PANTHER" id="PTHR43751">
    <property type="entry name" value="SULFATASE"/>
    <property type="match status" value="1"/>
</dbReference>
<evidence type="ECO:0000313" key="5">
    <source>
        <dbReference type="EMBL" id="QTE23694.1"/>
    </source>
</evidence>
<gene>
    <name evidence="5" type="ORF">J3359_05300</name>
</gene>
<evidence type="ECO:0000313" key="6">
    <source>
        <dbReference type="Proteomes" id="UP000663920"/>
    </source>
</evidence>
<reference evidence="5 6" key="1">
    <citation type="submission" date="2021-03" db="EMBL/GenBank/DDBJ databases">
        <title>Complete genome of Polaribacter_sp.SM13.</title>
        <authorList>
            <person name="Jeong S.W."/>
            <person name="Bae J.W."/>
        </authorList>
    </citation>
    <scope>NUCLEOTIDE SEQUENCE [LARGE SCALE GENOMIC DNA]</scope>
    <source>
        <strain evidence="5 6">SM13</strain>
    </source>
</reference>
<evidence type="ECO:0000259" key="4">
    <source>
        <dbReference type="Pfam" id="PF00884"/>
    </source>
</evidence>
<keyword evidence="6" id="KW-1185">Reference proteome</keyword>
<proteinExistence type="inferred from homology"/>
<dbReference type="InterPro" id="IPR024607">
    <property type="entry name" value="Sulfatase_CS"/>
</dbReference>
<dbReference type="Gene3D" id="3.40.720.10">
    <property type="entry name" value="Alkaline Phosphatase, subunit A"/>
    <property type="match status" value="1"/>
</dbReference>
<dbReference type="AlphaFoldDB" id="A0A975CRR8"/>
<keyword evidence="3" id="KW-0732">Signal</keyword>
<dbReference type="PROSITE" id="PS51257">
    <property type="entry name" value="PROKAR_LIPOPROTEIN"/>
    <property type="match status" value="1"/>
</dbReference>
<dbReference type="Pfam" id="PF00884">
    <property type="entry name" value="Sulfatase"/>
    <property type="match status" value="1"/>
</dbReference>
<dbReference type="InterPro" id="IPR052701">
    <property type="entry name" value="GAG_Ulvan_Degrading_Sulfatases"/>
</dbReference>
<dbReference type="PANTHER" id="PTHR43751:SF6">
    <property type="entry name" value="N-ACETYLGALACTOSAMINE-6-O-SULFATASE"/>
    <property type="match status" value="1"/>
</dbReference>
<sequence length="515" mass="57610">MKKYLLLIFSFSLLLISCNQKSKEKTSNEENIIQQKPNIIIFYVDDLGYGDLSSYGAVGVSTPNVDKLAKNGIKYTDAHSSAATCTPSRYSLLTGQYAFRNNAHILPGDAPLLIDTKEATLSKMLKKAGYNTAVVGKWHLGLGNGETNWNEEIKPGPLEIGFDYSFLLPATGDRVPTIFVENHRAINLEKNDPIQINYKKSFDGVPTGRTNPELLRYPADNQHSEAIVNGISRIGNQIGGKSALWTDEDFPYIFTEKANQFIEKNKENPFFLFFSFHDIHVPRLPNKQFQGKSTMGLRGDAIVQMDWMTGQIIKKLEELNIDKNTLVIFTSDNGPVLNDGYSDKAEELLGNHKPSGPFRGGKYSAFEAGTRVPMITYWPGTIKPGESKALISQTDYYTSLANIVNYKTTAQEAIDSKNLEKTLLNANTEGRELLLEESFTLSLRKGDYKYIAPLKNRKARKWVYGKKIESGAANEPQLYDLSKDMGEEVNIAKDNKKLVEKMQAKIDSIVAISKK</sequence>
<protein>
    <submittedName>
        <fullName evidence="5">Arylsulfatase</fullName>
    </submittedName>
</protein>
<dbReference type="GO" id="GO:0016787">
    <property type="term" value="F:hydrolase activity"/>
    <property type="evidence" value="ECO:0007669"/>
    <property type="project" value="UniProtKB-KW"/>
</dbReference>